<organism evidence="1 2">
    <name type="scientific">Ruegeria faecimaris</name>
    <dbReference type="NCBI Taxonomy" id="686389"/>
    <lineage>
        <taxon>Bacteria</taxon>
        <taxon>Pseudomonadati</taxon>
        <taxon>Pseudomonadota</taxon>
        <taxon>Alphaproteobacteria</taxon>
        <taxon>Rhodobacterales</taxon>
        <taxon>Roseobacteraceae</taxon>
        <taxon>Ruegeria</taxon>
    </lineage>
</organism>
<dbReference type="Proteomes" id="UP000319555">
    <property type="component" value="Unassembled WGS sequence"/>
</dbReference>
<dbReference type="AlphaFoldDB" id="A0A521FDH2"/>
<gene>
    <name evidence="1" type="ORF">SAMN06265380_12051</name>
</gene>
<keyword evidence="2" id="KW-1185">Reference proteome</keyword>
<evidence type="ECO:0000313" key="2">
    <source>
        <dbReference type="Proteomes" id="UP000319555"/>
    </source>
</evidence>
<reference evidence="1 2" key="1">
    <citation type="submission" date="2017-05" db="EMBL/GenBank/DDBJ databases">
        <authorList>
            <person name="Varghese N."/>
            <person name="Submissions S."/>
        </authorList>
    </citation>
    <scope>NUCLEOTIDE SEQUENCE [LARGE SCALE GENOMIC DNA]</scope>
    <source>
        <strain evidence="1 2">DSM 28009</strain>
    </source>
</reference>
<dbReference type="EMBL" id="FXTE01000020">
    <property type="protein sequence ID" value="SMO94242.1"/>
    <property type="molecule type" value="Genomic_DNA"/>
</dbReference>
<proteinExistence type="predicted"/>
<name>A0A521FDH2_9RHOB</name>
<evidence type="ECO:0000313" key="1">
    <source>
        <dbReference type="EMBL" id="SMO94242.1"/>
    </source>
</evidence>
<protein>
    <submittedName>
        <fullName evidence="1">Uncharacterized protein</fullName>
    </submittedName>
</protein>
<accession>A0A521FDH2</accession>
<sequence length="220" mass="25793">MLSDDPSLYFQLRRKAETADDLQHNVLLSHNRPGLSYAIYVAPTYLTRREFNEELTKGPRFVNPWEMRQWSLHSDFAEMYWLSRYDRQPFLRNHVSITPHERVANHNHYYAFSTAGDEVSWHSPEVLEGRHSRLSDFMSIRARELLSGEATSAPEEIIEHISEITAGFAEVPIQQFLFGETPLEQLQSYGRWLNKSWGIRQILLCANREDLSSLFLRTSY</sequence>